<dbReference type="Proteomes" id="UP001163321">
    <property type="component" value="Chromosome 13"/>
</dbReference>
<proteinExistence type="predicted"/>
<reference evidence="1 2" key="1">
    <citation type="journal article" date="2022" name="bioRxiv">
        <title>The genome of the oomycete Peronosclerospora sorghi, a cosmopolitan pathogen of maize and sorghum, is inflated with dispersed pseudogenes.</title>
        <authorList>
            <person name="Fletcher K."/>
            <person name="Martin F."/>
            <person name="Isakeit T."/>
            <person name="Cavanaugh K."/>
            <person name="Magill C."/>
            <person name="Michelmore R."/>
        </authorList>
    </citation>
    <scope>NUCLEOTIDE SEQUENCE [LARGE SCALE GENOMIC DNA]</scope>
    <source>
        <strain evidence="1">P6</strain>
    </source>
</reference>
<name>A0ACC0WFP3_9STRA</name>
<sequence length="148" mass="16368">MCIDLILLLASRADLTGKACLAVDAESQHSTTKYNPKFESVDGNRSSSSERSLRVRASMDEEDEERFAIDLAKISSKVAQLATQPTVEEKVARIVRLVSEGGATNSVETWWKIKRLVKNGVCNRTDPVTGLHCILRGSAQYNNGRISW</sequence>
<gene>
    <name evidence="1" type="ORF">PsorP6_013135</name>
</gene>
<accession>A0ACC0WFP3</accession>
<organism evidence="1 2">
    <name type="scientific">Peronosclerospora sorghi</name>
    <dbReference type="NCBI Taxonomy" id="230839"/>
    <lineage>
        <taxon>Eukaryota</taxon>
        <taxon>Sar</taxon>
        <taxon>Stramenopiles</taxon>
        <taxon>Oomycota</taxon>
        <taxon>Peronosporomycetes</taxon>
        <taxon>Peronosporales</taxon>
        <taxon>Peronosporaceae</taxon>
        <taxon>Peronosclerospora</taxon>
    </lineage>
</organism>
<dbReference type="EMBL" id="CM047592">
    <property type="protein sequence ID" value="KAI9917202.1"/>
    <property type="molecule type" value="Genomic_DNA"/>
</dbReference>
<evidence type="ECO:0000313" key="1">
    <source>
        <dbReference type="EMBL" id="KAI9917202.1"/>
    </source>
</evidence>
<evidence type="ECO:0000313" key="2">
    <source>
        <dbReference type="Proteomes" id="UP001163321"/>
    </source>
</evidence>
<comment type="caution">
    <text evidence="1">The sequence shown here is derived from an EMBL/GenBank/DDBJ whole genome shotgun (WGS) entry which is preliminary data.</text>
</comment>
<protein>
    <submittedName>
        <fullName evidence="1">Uncharacterized protein</fullName>
    </submittedName>
</protein>
<keyword evidence="2" id="KW-1185">Reference proteome</keyword>